<evidence type="ECO:0000256" key="3">
    <source>
        <dbReference type="ARBA" id="ARBA00023163"/>
    </source>
</evidence>
<dbReference type="SUPFAM" id="SSF51215">
    <property type="entry name" value="Regulatory protein AraC"/>
    <property type="match status" value="1"/>
</dbReference>
<protein>
    <submittedName>
        <fullName evidence="5">AraC family transcriptional regulator</fullName>
    </submittedName>
</protein>
<dbReference type="SUPFAM" id="SSF46689">
    <property type="entry name" value="Homeodomain-like"/>
    <property type="match status" value="1"/>
</dbReference>
<reference evidence="6" key="1">
    <citation type="journal article" date="2019" name="Int. J. Syst. Evol. Microbiol.">
        <title>The Global Catalogue of Microorganisms (GCM) 10K type strain sequencing project: providing services to taxonomists for standard genome sequencing and annotation.</title>
        <authorList>
            <consortium name="The Broad Institute Genomics Platform"/>
            <consortium name="The Broad Institute Genome Sequencing Center for Infectious Disease"/>
            <person name="Wu L."/>
            <person name="Ma J."/>
        </authorList>
    </citation>
    <scope>NUCLEOTIDE SEQUENCE [LARGE SCALE GENOMIC DNA]</scope>
    <source>
        <strain evidence="6">CECT 7956</strain>
    </source>
</reference>
<dbReference type="InterPro" id="IPR020449">
    <property type="entry name" value="Tscrpt_reg_AraC-type_HTH"/>
</dbReference>
<proteinExistence type="predicted"/>
<dbReference type="Proteomes" id="UP001595616">
    <property type="component" value="Unassembled WGS sequence"/>
</dbReference>
<organism evidence="5 6">
    <name type="scientific">Lacihabitans lacunae</name>
    <dbReference type="NCBI Taxonomy" id="1028214"/>
    <lineage>
        <taxon>Bacteria</taxon>
        <taxon>Pseudomonadati</taxon>
        <taxon>Bacteroidota</taxon>
        <taxon>Cytophagia</taxon>
        <taxon>Cytophagales</taxon>
        <taxon>Leadbetterellaceae</taxon>
        <taxon>Lacihabitans</taxon>
    </lineage>
</organism>
<dbReference type="InterPro" id="IPR014710">
    <property type="entry name" value="RmlC-like_jellyroll"/>
</dbReference>
<evidence type="ECO:0000313" key="5">
    <source>
        <dbReference type="EMBL" id="MFC3812184.1"/>
    </source>
</evidence>
<keyword evidence="3" id="KW-0804">Transcription</keyword>
<dbReference type="Pfam" id="PF02311">
    <property type="entry name" value="AraC_binding"/>
    <property type="match status" value="1"/>
</dbReference>
<accession>A0ABV7YXZ0</accession>
<evidence type="ECO:0000313" key="6">
    <source>
        <dbReference type="Proteomes" id="UP001595616"/>
    </source>
</evidence>
<dbReference type="EMBL" id="JBHRYQ010000001">
    <property type="protein sequence ID" value="MFC3812184.1"/>
    <property type="molecule type" value="Genomic_DNA"/>
</dbReference>
<keyword evidence="1" id="KW-0805">Transcription regulation</keyword>
<sequence>MIKTTEKPPILCIEQYTREEKKENLVYVSRLSALIDQFDSIKNPHGHSFVMLMLVSEGSGIHKIDFEEYEVKPNQMFFLSPGQIHSWSLSKETEGAVLFFESQFFSSRFGNLLYQYPFLFSNINPPLLELTEPTLIKNLFEFACKEYQKTSTNLEVMLSIIHLLLEKSNVFYHENHNITTNKTSDFVTKFDSLLSQYFKNYKEVKYYADLLSVSPNYLNSVLKTKTGLNASSLIANKLIIESKRLLVNSPLSIKEIAFEIGFESDSYFNRFFKKKTNRTPADFRANN</sequence>
<keyword evidence="6" id="KW-1185">Reference proteome</keyword>
<dbReference type="InterPro" id="IPR018060">
    <property type="entry name" value="HTH_AraC"/>
</dbReference>
<dbReference type="PRINTS" id="PR00032">
    <property type="entry name" value="HTHARAC"/>
</dbReference>
<dbReference type="PANTHER" id="PTHR43280">
    <property type="entry name" value="ARAC-FAMILY TRANSCRIPTIONAL REGULATOR"/>
    <property type="match status" value="1"/>
</dbReference>
<dbReference type="InterPro" id="IPR003313">
    <property type="entry name" value="AraC-bd"/>
</dbReference>
<dbReference type="InterPro" id="IPR009057">
    <property type="entry name" value="Homeodomain-like_sf"/>
</dbReference>
<comment type="caution">
    <text evidence="5">The sequence shown here is derived from an EMBL/GenBank/DDBJ whole genome shotgun (WGS) entry which is preliminary data.</text>
</comment>
<dbReference type="Gene3D" id="2.60.120.10">
    <property type="entry name" value="Jelly Rolls"/>
    <property type="match status" value="1"/>
</dbReference>
<dbReference type="Gene3D" id="1.10.10.60">
    <property type="entry name" value="Homeodomain-like"/>
    <property type="match status" value="1"/>
</dbReference>
<dbReference type="RefSeq" id="WP_379839051.1">
    <property type="nucleotide sequence ID" value="NZ_JBHRYQ010000001.1"/>
</dbReference>
<dbReference type="PROSITE" id="PS01124">
    <property type="entry name" value="HTH_ARAC_FAMILY_2"/>
    <property type="match status" value="1"/>
</dbReference>
<dbReference type="InterPro" id="IPR037923">
    <property type="entry name" value="HTH-like"/>
</dbReference>
<keyword evidence="2" id="KW-0238">DNA-binding</keyword>
<evidence type="ECO:0000259" key="4">
    <source>
        <dbReference type="PROSITE" id="PS01124"/>
    </source>
</evidence>
<dbReference type="Pfam" id="PF12833">
    <property type="entry name" value="HTH_18"/>
    <property type="match status" value="1"/>
</dbReference>
<evidence type="ECO:0000256" key="2">
    <source>
        <dbReference type="ARBA" id="ARBA00023125"/>
    </source>
</evidence>
<gene>
    <name evidence="5" type="ORF">ACFOOI_16100</name>
</gene>
<dbReference type="PANTHER" id="PTHR43280:SF32">
    <property type="entry name" value="TRANSCRIPTIONAL REGULATORY PROTEIN"/>
    <property type="match status" value="1"/>
</dbReference>
<name>A0ABV7YXZ0_9BACT</name>
<evidence type="ECO:0000256" key="1">
    <source>
        <dbReference type="ARBA" id="ARBA00023015"/>
    </source>
</evidence>
<dbReference type="SMART" id="SM00342">
    <property type="entry name" value="HTH_ARAC"/>
    <property type="match status" value="1"/>
</dbReference>
<feature type="domain" description="HTH araC/xylS-type" evidence="4">
    <location>
        <begin position="188"/>
        <end position="286"/>
    </location>
</feature>